<accession>A0A319E7Z9</accession>
<keyword evidence="6" id="KW-0539">Nucleus</keyword>
<dbReference type="PANTHER" id="PTHR46910:SF37">
    <property type="entry name" value="ZN(II)2CYS6 TRANSCRIPTION FACTOR (EUROFUNG)"/>
    <property type="match status" value="1"/>
</dbReference>
<dbReference type="Pfam" id="PF00172">
    <property type="entry name" value="Zn_clus"/>
    <property type="match status" value="1"/>
</dbReference>
<keyword evidence="4" id="KW-0238">DNA-binding</keyword>
<dbReference type="Proteomes" id="UP000248423">
    <property type="component" value="Unassembled WGS sequence"/>
</dbReference>
<reference evidence="9 10" key="1">
    <citation type="submission" date="2018-02" db="EMBL/GenBank/DDBJ databases">
        <title>The genomes of Aspergillus section Nigri reveals drivers in fungal speciation.</title>
        <authorList>
            <consortium name="DOE Joint Genome Institute"/>
            <person name="Vesth T.C."/>
            <person name="Nybo J."/>
            <person name="Theobald S."/>
            <person name="Brandl J."/>
            <person name="Frisvad J.C."/>
            <person name="Nielsen K.F."/>
            <person name="Lyhne E.K."/>
            <person name="Kogle M.E."/>
            <person name="Kuo A."/>
            <person name="Riley R."/>
            <person name="Clum A."/>
            <person name="Nolan M."/>
            <person name="Lipzen A."/>
            <person name="Salamov A."/>
            <person name="Henrissat B."/>
            <person name="Wiebenga A."/>
            <person name="De vries R.P."/>
            <person name="Grigoriev I.V."/>
            <person name="Mortensen U.H."/>
            <person name="Andersen M.R."/>
            <person name="Baker S.E."/>
        </authorList>
    </citation>
    <scope>NUCLEOTIDE SEQUENCE [LARGE SCALE GENOMIC DNA]</scope>
    <source>
        <strain evidence="9 10">CBS 121057</strain>
    </source>
</reference>
<protein>
    <recommendedName>
        <fullName evidence="8">Zn(2)-C6 fungal-type domain-containing protein</fullName>
    </recommendedName>
</protein>
<dbReference type="EMBL" id="KZ826390">
    <property type="protein sequence ID" value="PYI02718.1"/>
    <property type="molecule type" value="Genomic_DNA"/>
</dbReference>
<dbReference type="GO" id="GO:0003677">
    <property type="term" value="F:DNA binding"/>
    <property type="evidence" value="ECO:0007669"/>
    <property type="project" value="UniProtKB-KW"/>
</dbReference>
<dbReference type="PANTHER" id="PTHR46910">
    <property type="entry name" value="TRANSCRIPTION FACTOR PDR1"/>
    <property type="match status" value="1"/>
</dbReference>
<dbReference type="OrthoDB" id="6486656at2759"/>
<proteinExistence type="predicted"/>
<feature type="compositionally biased region" description="Low complexity" evidence="7">
    <location>
        <begin position="690"/>
        <end position="705"/>
    </location>
</feature>
<evidence type="ECO:0000313" key="9">
    <source>
        <dbReference type="EMBL" id="PYI02718.1"/>
    </source>
</evidence>
<dbReference type="STRING" id="1448318.A0A319E7Z9"/>
<feature type="compositionally biased region" description="Basic and acidic residues" evidence="7">
    <location>
        <begin position="678"/>
        <end position="688"/>
    </location>
</feature>
<evidence type="ECO:0000256" key="5">
    <source>
        <dbReference type="ARBA" id="ARBA00023163"/>
    </source>
</evidence>
<gene>
    <name evidence="9" type="ORF">BO78DRAFT_422282</name>
</gene>
<evidence type="ECO:0000256" key="7">
    <source>
        <dbReference type="SAM" id="MobiDB-lite"/>
    </source>
</evidence>
<sequence length="750" mass="83161">METLPTTQGASQPKRRRLRACDRCRQRKIRCDNTPGSCRNCQIYGDRCAITRDGRSMPRAKRPPPRSCINRLKGSASANQGQHDPTVSPLGQPSPVAYSQSPNSDLDHLTGTSSRGSAFSSPNEGTELLPNTSTPDVHLPQLPELSPTKPSSASVGTLQGVITTEVGTFPKNSKFAGMSSPQVYAKSVEELFKSTAPHINVMAFFCPMMTFAEELPLRSPDYRSLVDKSTADRFAVQGFFNSYQVLFPIFDWKVFSASYESFYQTGRTCDPALACSIFLVIALGSDDNVDVCDSHFQAACSLYGDLVARPYMSSVQSLILMTLHLINTGRDGQALLTIGIATRIAQSIGLHRSLSTHYHPHELQIVLREHTVRNCVWWLCYCLDKKLSFEMGRPSAINDADCDADLPDLSQACTPTTQPEGPCLPSFFLALIDLCKRISRISSNLFNIKTPQLDGNTLTERIRNADTLLEDWRSSLPRNLVSNRNVFGSNFELEAVAAPLLNSMYLNTLVIIHRSSLIATCRIDHITRPSCCRMAASEKICLDAAHTLAHEVNMLITEPRTVAAPRLVDLGSCYSESLSHVPSRWIHPYAINAAMTIFISLMKGPRKWFRDVDIALLRSMHHCFRNPDDVGLLSRFENLLESLIHAVELSTANQHGDHVLSPQRALGESATNVHSRPKAGEEWARTIEDPTSSPRPTTRLPRNSTASSNQEFSLDDLFGDMSYLWGFQLWPLAPLDDENVFHANGVFSSL</sequence>
<dbReference type="SMART" id="SM00066">
    <property type="entry name" value="GAL4"/>
    <property type="match status" value="1"/>
</dbReference>
<name>A0A319E7Z9_ASPSB</name>
<comment type="subcellular location">
    <subcellularLocation>
        <location evidence="1">Nucleus</location>
    </subcellularLocation>
</comment>
<dbReference type="PROSITE" id="PS50048">
    <property type="entry name" value="ZN2_CY6_FUNGAL_2"/>
    <property type="match status" value="1"/>
</dbReference>
<dbReference type="VEuPathDB" id="FungiDB:BO78DRAFT_422282"/>
<evidence type="ECO:0000313" key="10">
    <source>
        <dbReference type="Proteomes" id="UP000248423"/>
    </source>
</evidence>
<evidence type="ECO:0000259" key="8">
    <source>
        <dbReference type="PROSITE" id="PS50048"/>
    </source>
</evidence>
<dbReference type="CDD" id="cd12148">
    <property type="entry name" value="fungal_TF_MHR"/>
    <property type="match status" value="1"/>
</dbReference>
<dbReference type="GO" id="GO:0000981">
    <property type="term" value="F:DNA-binding transcription factor activity, RNA polymerase II-specific"/>
    <property type="evidence" value="ECO:0007669"/>
    <property type="project" value="InterPro"/>
</dbReference>
<keyword evidence="3" id="KW-0805">Transcription regulation</keyword>
<keyword evidence="2" id="KW-0479">Metal-binding</keyword>
<organism evidence="9 10">
    <name type="scientific">Aspergillus sclerotiicarbonarius (strain CBS 121057 / IBT 28362)</name>
    <dbReference type="NCBI Taxonomy" id="1448318"/>
    <lineage>
        <taxon>Eukaryota</taxon>
        <taxon>Fungi</taxon>
        <taxon>Dikarya</taxon>
        <taxon>Ascomycota</taxon>
        <taxon>Pezizomycotina</taxon>
        <taxon>Eurotiomycetes</taxon>
        <taxon>Eurotiomycetidae</taxon>
        <taxon>Eurotiales</taxon>
        <taxon>Aspergillaceae</taxon>
        <taxon>Aspergillus</taxon>
        <taxon>Aspergillus subgen. Circumdati</taxon>
    </lineage>
</organism>
<dbReference type="PROSITE" id="PS00463">
    <property type="entry name" value="ZN2_CY6_FUNGAL_1"/>
    <property type="match status" value="1"/>
</dbReference>
<dbReference type="Pfam" id="PF04082">
    <property type="entry name" value="Fungal_trans"/>
    <property type="match status" value="1"/>
</dbReference>
<feature type="compositionally biased region" description="Polar residues" evidence="7">
    <location>
        <begin position="76"/>
        <end position="135"/>
    </location>
</feature>
<keyword evidence="5" id="KW-0804">Transcription</keyword>
<keyword evidence="10" id="KW-1185">Reference proteome</keyword>
<dbReference type="GO" id="GO:0005634">
    <property type="term" value="C:nucleus"/>
    <property type="evidence" value="ECO:0007669"/>
    <property type="project" value="UniProtKB-SubCell"/>
</dbReference>
<dbReference type="CDD" id="cd00067">
    <property type="entry name" value="GAL4"/>
    <property type="match status" value="1"/>
</dbReference>
<dbReference type="GO" id="GO:0008270">
    <property type="term" value="F:zinc ion binding"/>
    <property type="evidence" value="ECO:0007669"/>
    <property type="project" value="InterPro"/>
</dbReference>
<evidence type="ECO:0000256" key="1">
    <source>
        <dbReference type="ARBA" id="ARBA00004123"/>
    </source>
</evidence>
<dbReference type="AlphaFoldDB" id="A0A319E7Z9"/>
<feature type="region of interest" description="Disordered" evidence="7">
    <location>
        <begin position="54"/>
        <end position="155"/>
    </location>
</feature>
<evidence type="ECO:0000256" key="4">
    <source>
        <dbReference type="ARBA" id="ARBA00023125"/>
    </source>
</evidence>
<evidence type="ECO:0000256" key="6">
    <source>
        <dbReference type="ARBA" id="ARBA00023242"/>
    </source>
</evidence>
<dbReference type="SMART" id="SM00906">
    <property type="entry name" value="Fungal_trans"/>
    <property type="match status" value="1"/>
</dbReference>
<dbReference type="InterPro" id="IPR036864">
    <property type="entry name" value="Zn2-C6_fun-type_DNA-bd_sf"/>
</dbReference>
<feature type="region of interest" description="Disordered" evidence="7">
    <location>
        <begin position="666"/>
        <end position="708"/>
    </location>
</feature>
<dbReference type="GO" id="GO:0009893">
    <property type="term" value="P:positive regulation of metabolic process"/>
    <property type="evidence" value="ECO:0007669"/>
    <property type="project" value="UniProtKB-ARBA"/>
</dbReference>
<dbReference type="SUPFAM" id="SSF57701">
    <property type="entry name" value="Zn2/Cys6 DNA-binding domain"/>
    <property type="match status" value="1"/>
</dbReference>
<feature type="domain" description="Zn(2)-C6 fungal-type" evidence="8">
    <location>
        <begin position="20"/>
        <end position="50"/>
    </location>
</feature>
<evidence type="ECO:0000256" key="3">
    <source>
        <dbReference type="ARBA" id="ARBA00023015"/>
    </source>
</evidence>
<evidence type="ECO:0000256" key="2">
    <source>
        <dbReference type="ARBA" id="ARBA00022723"/>
    </source>
</evidence>
<dbReference type="Gene3D" id="4.10.240.10">
    <property type="entry name" value="Zn(2)-C6 fungal-type DNA-binding domain"/>
    <property type="match status" value="1"/>
</dbReference>
<dbReference type="InterPro" id="IPR050987">
    <property type="entry name" value="AtrR-like"/>
</dbReference>
<dbReference type="InterPro" id="IPR007219">
    <property type="entry name" value="XnlR_reg_dom"/>
</dbReference>
<dbReference type="InterPro" id="IPR001138">
    <property type="entry name" value="Zn2Cys6_DnaBD"/>
</dbReference>
<dbReference type="GO" id="GO:0006351">
    <property type="term" value="P:DNA-templated transcription"/>
    <property type="evidence" value="ECO:0007669"/>
    <property type="project" value="InterPro"/>
</dbReference>